<dbReference type="Pfam" id="PF03435">
    <property type="entry name" value="Sacchrp_dh_NADP"/>
    <property type="match status" value="1"/>
</dbReference>
<feature type="domain" description="Saccharopine dehydrogenase NADP binding" evidence="2">
    <location>
        <begin position="11"/>
        <end position="135"/>
    </location>
</feature>
<dbReference type="SUPFAM" id="SSF51735">
    <property type="entry name" value="NAD(P)-binding Rossmann-fold domains"/>
    <property type="match status" value="1"/>
</dbReference>
<dbReference type="EMBL" id="VJXX01000004">
    <property type="protein sequence ID" value="MPY11600.1"/>
    <property type="molecule type" value="Genomic_DNA"/>
</dbReference>
<evidence type="ECO:0000313" key="4">
    <source>
        <dbReference type="Proteomes" id="UP000326464"/>
    </source>
</evidence>
<dbReference type="GO" id="GO:0005886">
    <property type="term" value="C:plasma membrane"/>
    <property type="evidence" value="ECO:0007669"/>
    <property type="project" value="TreeGrafter"/>
</dbReference>
<dbReference type="AlphaFoldDB" id="A0A7X1NRS5"/>
<evidence type="ECO:0000256" key="1">
    <source>
        <dbReference type="SAM" id="MobiDB-lite"/>
    </source>
</evidence>
<organism evidence="3 4">
    <name type="scientific">Arthrobacter bussei</name>
    <dbReference type="NCBI Taxonomy" id="2594179"/>
    <lineage>
        <taxon>Bacteria</taxon>
        <taxon>Bacillati</taxon>
        <taxon>Actinomycetota</taxon>
        <taxon>Actinomycetes</taxon>
        <taxon>Micrococcales</taxon>
        <taxon>Micrococcaceae</taxon>
        <taxon>Arthrobacter</taxon>
    </lineage>
</organism>
<dbReference type="PANTHER" id="PTHR12286:SF5">
    <property type="entry name" value="SACCHAROPINE DEHYDROGENASE-LIKE OXIDOREDUCTASE"/>
    <property type="match status" value="1"/>
</dbReference>
<sequence>METSARAHDLVLFGATGFVGELIAGYLADHAPADLRVGLAGRSRKKLEAVRSRLPAAARGWSLIEADTEHPDSLASLAAGTRVLFTTVGPYAKYGLPVVEACARAGTHYGDLTGESSFVREAIDRCDEIARTTGARIVHACGYDSVPSDLAVLLLHQAAEADGAGGLTEVQLVATARGGFSGGTVDSMRGQLDGMRSDPVQRSLAADPFSLSPDRSAEPSTRQPRDLGWVGRAADGRRTAPFVMASANTRIVRRSNALQGWAYGRSLRYGEVMGTGRGVKGTVMAGATALGLRAFGAALALPPTRKILDRVLPAPGAGPGEAARQAGWFRSQVTAATESGRRYRATASGPGDPGYAATAVMAGETALSLALDVENLPGATGSLTPATALGNVLVERLRAAGHTYEVTPLD</sequence>
<accession>A0A7X1NRS5</accession>
<evidence type="ECO:0000313" key="3">
    <source>
        <dbReference type="EMBL" id="MPY11600.1"/>
    </source>
</evidence>
<dbReference type="InterPro" id="IPR005097">
    <property type="entry name" value="Sacchrp_dh_NADP-bd"/>
</dbReference>
<reference evidence="4" key="1">
    <citation type="submission" date="2019-07" db="EMBL/GenBank/DDBJ databases">
        <title>Arthrobacter KR32 sp. nov., isolated from mountain cheese made of cows milk.</title>
        <authorList>
            <person name="Flegler A."/>
        </authorList>
    </citation>
    <scope>NUCLEOTIDE SEQUENCE [LARGE SCALE GENOMIC DNA]</scope>
    <source>
        <strain evidence="4">KR32</strain>
    </source>
</reference>
<protein>
    <submittedName>
        <fullName evidence="3">Enoyl-ACP reductase</fullName>
    </submittedName>
</protein>
<dbReference type="RefSeq" id="WP_152816315.1">
    <property type="nucleotide sequence ID" value="NZ_VJXX01000004.1"/>
</dbReference>
<feature type="region of interest" description="Disordered" evidence="1">
    <location>
        <begin position="206"/>
        <end position="228"/>
    </location>
</feature>
<keyword evidence="4" id="KW-1185">Reference proteome</keyword>
<gene>
    <name evidence="3" type="ORF">FNH21_12885</name>
</gene>
<dbReference type="InterPro" id="IPR051276">
    <property type="entry name" value="Saccharopine_DH-like_oxidrdct"/>
</dbReference>
<dbReference type="Proteomes" id="UP000326464">
    <property type="component" value="Unassembled WGS sequence"/>
</dbReference>
<dbReference type="PANTHER" id="PTHR12286">
    <property type="entry name" value="SACCHAROPINE DEHYDROGENASE-LIKE OXIDOREDUCTASE"/>
    <property type="match status" value="1"/>
</dbReference>
<evidence type="ECO:0000259" key="2">
    <source>
        <dbReference type="Pfam" id="PF03435"/>
    </source>
</evidence>
<dbReference type="GO" id="GO:0009247">
    <property type="term" value="P:glycolipid biosynthetic process"/>
    <property type="evidence" value="ECO:0007669"/>
    <property type="project" value="TreeGrafter"/>
</dbReference>
<dbReference type="InterPro" id="IPR036291">
    <property type="entry name" value="NAD(P)-bd_dom_sf"/>
</dbReference>
<dbReference type="OrthoDB" id="4369409at2"/>
<name>A0A7X1NRS5_9MICC</name>
<proteinExistence type="predicted"/>
<comment type="caution">
    <text evidence="3">The sequence shown here is derived from an EMBL/GenBank/DDBJ whole genome shotgun (WGS) entry which is preliminary data.</text>
</comment>
<dbReference type="Gene3D" id="3.40.50.720">
    <property type="entry name" value="NAD(P)-binding Rossmann-like Domain"/>
    <property type="match status" value="1"/>
</dbReference>